<dbReference type="SMART" id="SM00506">
    <property type="entry name" value="A1pp"/>
    <property type="match status" value="1"/>
</dbReference>
<feature type="region of interest" description="Disordered" evidence="6">
    <location>
        <begin position="405"/>
        <end position="424"/>
    </location>
</feature>
<dbReference type="Proteomes" id="UP001164746">
    <property type="component" value="Chromosome 12"/>
</dbReference>
<evidence type="ECO:0000256" key="1">
    <source>
        <dbReference type="ARBA" id="ARBA00004123"/>
    </source>
</evidence>
<evidence type="ECO:0000256" key="6">
    <source>
        <dbReference type="SAM" id="MobiDB-lite"/>
    </source>
</evidence>
<keyword evidence="3" id="KW-0808">Transferase</keyword>
<dbReference type="InterPro" id="IPR002589">
    <property type="entry name" value="Macro_dom"/>
</dbReference>
<dbReference type="SUPFAM" id="SSF52949">
    <property type="entry name" value="Macro domain-like"/>
    <property type="match status" value="2"/>
</dbReference>
<evidence type="ECO:0000259" key="7">
    <source>
        <dbReference type="PROSITE" id="PS51154"/>
    </source>
</evidence>
<dbReference type="Gene3D" id="3.40.220.10">
    <property type="entry name" value="Leucine Aminopeptidase, subunit E, domain 1"/>
    <property type="match status" value="2"/>
</dbReference>
<gene>
    <name evidence="8" type="ORF">MAR_015252</name>
</gene>
<evidence type="ECO:0000313" key="8">
    <source>
        <dbReference type="EMBL" id="WAR21278.1"/>
    </source>
</evidence>
<dbReference type="Pfam" id="PF01661">
    <property type="entry name" value="Macro"/>
    <property type="match status" value="1"/>
</dbReference>
<dbReference type="InterPro" id="IPR052056">
    <property type="entry name" value="Mono-ARTD/PARP"/>
</dbReference>
<dbReference type="PANTHER" id="PTHR14453">
    <property type="entry name" value="PARP/ZINC FINGER CCCH TYPE DOMAIN CONTAINING PROTEIN"/>
    <property type="match status" value="1"/>
</dbReference>
<keyword evidence="2" id="KW-0328">Glycosyltransferase</keyword>
<evidence type="ECO:0000313" key="9">
    <source>
        <dbReference type="Proteomes" id="UP001164746"/>
    </source>
</evidence>
<evidence type="ECO:0000256" key="5">
    <source>
        <dbReference type="ARBA" id="ARBA00023242"/>
    </source>
</evidence>
<sequence length="838" mass="94543">MEDFVLCDKKDYGGEMMIECPSESFDALEQYVAKFKDSIVSTTAEFEYPECNQLLFKKSGYANEIVLGHLSAKAKRIVCYFDIELDVDGKPKCIIYATSISDLQKAKAVVENSIVRTDCPMETFKKMEETLRQYELKNLLQVFENKEIVTYVCTKDALMDINNEYQHEETIIVSQPFMSYIRDKGEHEFQKMQKENYVDIQLVPEQHALVIKGSHRHIAKSKNMLKSMFVKRDNRLSLTSKQLRALENKLQSIEEKFNCCCSIDCMKDGKEIFFPFKEIHAIAVAVDSGSILDVQAEVLVNTVGTDLKLDTGFLSSQILKEAGSSIQKELTDKNQELPCKSGTCLAFKQEETIRHQKNGQEQFGISIKGRGRKVWEKIPGSKREVCVRLIGSSEKDVDGAESFLMDQDSNDRDTQKSSGSAQLKSAEKAYAQELEVSARINAGVLNYLNEWKALSDWKDQVTKVIKVNIKHDQVFGTHDAIMKFWNYLENEFPELPSIPATDLQEQDDAEIIPFGEFMITVKRGSIVESNTDCIVCLNGPTLTNTGGVAGAMKKVGGEAYVTELGKNVKQFGKLMCGECRVTDSGELQAKKVMHIYFPPFKDNFDIHMQQMLELALFVSLETADAYGFKSMSFPVLGTGHGGLTVGHCVNAYAHTFSKANGKLKNTRNIFVYAFDEKVQTSFSQAFRKHHPSTDDYHLDKGRFNIAKRTITVVVPELCNTLSVNAIISKVDEQLAGKSSSAQKIESLGNEEFFLKKESLKKECPLQKNYVLSQGSTGGQLLNVAIMHLNEPRWNILKDIKIHETDIFNSITNVLDKVERLHKMMKSGIQHLFTVVVLR</sequence>
<evidence type="ECO:0000256" key="2">
    <source>
        <dbReference type="ARBA" id="ARBA00022676"/>
    </source>
</evidence>
<organism evidence="8 9">
    <name type="scientific">Mya arenaria</name>
    <name type="common">Soft-shell clam</name>
    <dbReference type="NCBI Taxonomy" id="6604"/>
    <lineage>
        <taxon>Eukaryota</taxon>
        <taxon>Metazoa</taxon>
        <taxon>Spiralia</taxon>
        <taxon>Lophotrochozoa</taxon>
        <taxon>Mollusca</taxon>
        <taxon>Bivalvia</taxon>
        <taxon>Autobranchia</taxon>
        <taxon>Heteroconchia</taxon>
        <taxon>Euheterodonta</taxon>
        <taxon>Imparidentia</taxon>
        <taxon>Neoheterodontei</taxon>
        <taxon>Myida</taxon>
        <taxon>Myoidea</taxon>
        <taxon>Myidae</taxon>
        <taxon>Mya</taxon>
    </lineage>
</organism>
<protein>
    <submittedName>
        <fullName evidence="8">Y1111-like protein</fullName>
    </submittedName>
</protein>
<evidence type="ECO:0000256" key="3">
    <source>
        <dbReference type="ARBA" id="ARBA00022679"/>
    </source>
</evidence>
<keyword evidence="9" id="KW-1185">Reference proteome</keyword>
<evidence type="ECO:0000256" key="4">
    <source>
        <dbReference type="ARBA" id="ARBA00023027"/>
    </source>
</evidence>
<name>A0ABY7FKS7_MYAAR</name>
<keyword evidence="4" id="KW-0520">NAD</keyword>
<dbReference type="PANTHER" id="PTHR14453:SF67">
    <property type="entry name" value="POLY [ADP-RIBOSE] POLYMERASE"/>
    <property type="match status" value="1"/>
</dbReference>
<proteinExistence type="predicted"/>
<feature type="domain" description="Macro" evidence="7">
    <location>
        <begin position="506"/>
        <end position="690"/>
    </location>
</feature>
<dbReference type="PROSITE" id="PS51154">
    <property type="entry name" value="MACRO"/>
    <property type="match status" value="1"/>
</dbReference>
<keyword evidence="5" id="KW-0539">Nucleus</keyword>
<dbReference type="InterPro" id="IPR043472">
    <property type="entry name" value="Macro_dom-like"/>
</dbReference>
<comment type="subcellular location">
    <subcellularLocation>
        <location evidence="1">Nucleus</location>
    </subcellularLocation>
</comment>
<dbReference type="EMBL" id="CP111023">
    <property type="protein sequence ID" value="WAR21278.1"/>
    <property type="molecule type" value="Genomic_DNA"/>
</dbReference>
<accession>A0ABY7FKS7</accession>
<reference evidence="8" key="1">
    <citation type="submission" date="2022-11" db="EMBL/GenBank/DDBJ databases">
        <title>Centuries of genome instability and evolution in soft-shell clam transmissible cancer (bioRxiv).</title>
        <authorList>
            <person name="Hart S.F.M."/>
            <person name="Yonemitsu M.A."/>
            <person name="Giersch R.M."/>
            <person name="Beal B.F."/>
            <person name="Arriagada G."/>
            <person name="Davis B.W."/>
            <person name="Ostrander E.A."/>
            <person name="Goff S.P."/>
            <person name="Metzger M.J."/>
        </authorList>
    </citation>
    <scope>NUCLEOTIDE SEQUENCE</scope>
    <source>
        <strain evidence="8">MELC-2E11</strain>
        <tissue evidence="8">Siphon/mantle</tissue>
    </source>
</reference>